<evidence type="ECO:0000313" key="2">
    <source>
        <dbReference type="Proteomes" id="UP000623687"/>
    </source>
</evidence>
<organism evidence="1 2">
    <name type="scientific">Pleurotus ostreatus</name>
    <name type="common">Oyster mushroom</name>
    <name type="synonym">White-rot fungus</name>
    <dbReference type="NCBI Taxonomy" id="5322"/>
    <lineage>
        <taxon>Eukaryota</taxon>
        <taxon>Fungi</taxon>
        <taxon>Dikarya</taxon>
        <taxon>Basidiomycota</taxon>
        <taxon>Agaricomycotina</taxon>
        <taxon>Agaricomycetes</taxon>
        <taxon>Agaricomycetidae</taxon>
        <taxon>Agaricales</taxon>
        <taxon>Pleurotineae</taxon>
        <taxon>Pleurotaceae</taxon>
        <taxon>Pleurotus</taxon>
    </lineage>
</organism>
<dbReference type="Proteomes" id="UP000623687">
    <property type="component" value="Unassembled WGS sequence"/>
</dbReference>
<dbReference type="AlphaFoldDB" id="A0A8H6ZTQ7"/>
<proteinExistence type="predicted"/>
<dbReference type="VEuPathDB" id="FungiDB:PC9H_008724"/>
<dbReference type="RefSeq" id="XP_036629660.1">
    <property type="nucleotide sequence ID" value="XM_036778232.1"/>
</dbReference>
<comment type="caution">
    <text evidence="1">The sequence shown here is derived from an EMBL/GenBank/DDBJ whole genome shotgun (WGS) entry which is preliminary data.</text>
</comment>
<keyword evidence="2" id="KW-1185">Reference proteome</keyword>
<evidence type="ECO:0008006" key="3">
    <source>
        <dbReference type="Google" id="ProtNLM"/>
    </source>
</evidence>
<dbReference type="SUPFAM" id="SSF56112">
    <property type="entry name" value="Protein kinase-like (PK-like)"/>
    <property type="match status" value="1"/>
</dbReference>
<dbReference type="InterPro" id="IPR011009">
    <property type="entry name" value="Kinase-like_dom_sf"/>
</dbReference>
<sequence length="304" mass="33689">MLFSLQHAITALYAMWEGSKAIHRDLSSGNVYYDDTTNSGRLGDLEFVTFYTDDAVSKGNSHSLRHPPIHGLQGLHQLLSNVTTNSFDDASPASPALLDQCLAVLPDTLDIPDTSDTNLHSTEVYDDIDETPTFLHNPIHDLESVWWLLIWTLLRFHPKSTAPLAPLHHNTLRDQLGVFLSLFPGTQAQHMSTLQSINLKHTSTKISLIGTAQISEHVKYLSAVLVNMYTTVEKSFPIPNTAFHGFHGAVLETLNLISSKVAYISVGKLIPIQDTLIVLEQERRGEVGEIHGEVHGEVDDKVND</sequence>
<dbReference type="GeneID" id="59378542"/>
<evidence type="ECO:0000313" key="1">
    <source>
        <dbReference type="EMBL" id="KAF7426356.1"/>
    </source>
</evidence>
<accession>A0A8H6ZTQ7</accession>
<gene>
    <name evidence="1" type="ORF">PC9H_008724</name>
</gene>
<name>A0A8H6ZTQ7_PLEOS</name>
<dbReference type="EMBL" id="JACETU010000006">
    <property type="protein sequence ID" value="KAF7426356.1"/>
    <property type="molecule type" value="Genomic_DNA"/>
</dbReference>
<dbReference type="OrthoDB" id="3271139at2759"/>
<reference evidence="1" key="1">
    <citation type="submission" date="2019-07" db="EMBL/GenBank/DDBJ databases">
        <authorList>
            <person name="Palmer J.M."/>
        </authorList>
    </citation>
    <scope>NUCLEOTIDE SEQUENCE</scope>
    <source>
        <strain evidence="1">PC9</strain>
    </source>
</reference>
<protein>
    <recommendedName>
        <fullName evidence="3">Protein kinase domain-containing protein</fullName>
    </recommendedName>
</protein>